<dbReference type="SUPFAM" id="SSF53300">
    <property type="entry name" value="vWA-like"/>
    <property type="match status" value="1"/>
</dbReference>
<evidence type="ECO:0000259" key="1">
    <source>
        <dbReference type="SMART" id="SM00327"/>
    </source>
</evidence>
<reference evidence="2" key="1">
    <citation type="submission" date="2022-03" db="EMBL/GenBank/DDBJ databases">
        <title>Draft genome sequence of Aduncisulcus paluster, a free-living microaerophilic Fornicata.</title>
        <authorList>
            <person name="Yuyama I."/>
            <person name="Kume K."/>
            <person name="Tamura T."/>
            <person name="Inagaki Y."/>
            <person name="Hashimoto T."/>
        </authorList>
    </citation>
    <scope>NUCLEOTIDE SEQUENCE</scope>
    <source>
        <strain evidence="2">NY0171</strain>
    </source>
</reference>
<dbReference type="Gene3D" id="3.40.50.410">
    <property type="entry name" value="von Willebrand factor, type A domain"/>
    <property type="match status" value="1"/>
</dbReference>
<gene>
    <name evidence="2" type="ORF">ADUPG1_007859</name>
</gene>
<feature type="domain" description="VWFA" evidence="1">
    <location>
        <begin position="211"/>
        <end position="369"/>
    </location>
</feature>
<protein>
    <recommendedName>
        <fullName evidence="1">VWFA domain-containing protein</fullName>
    </recommendedName>
</protein>
<dbReference type="InterPro" id="IPR002035">
    <property type="entry name" value="VWF_A"/>
</dbReference>
<keyword evidence="3" id="KW-1185">Reference proteome</keyword>
<proteinExistence type="predicted"/>
<comment type="caution">
    <text evidence="2">The sequence shown here is derived from an EMBL/GenBank/DDBJ whole genome shotgun (WGS) entry which is preliminary data.</text>
</comment>
<sequence>GENDPFFFEVNMFLAQAKFETERGIRSCGFKLYGKWEGAKRSKTWIEDKGASSSMLSRGTFCAQTSIRVGRRQIPAVRGGLRRIFEGITIAMFSEHSEEKMYPFVPFAMNTSSDTSKQSPTIAYYIANPERTKQGSIIIDTAFTKLFQDYGEDGTARWIINAVGFLADRFIERDYDSSCESSSILKPLGFRHNLFATFSKFTPKASIGHARVHSILMLDHSGSMRGSMGNLQDAVNSYCHERRRMGGDEYLTVIMFQSSATLLYRQIRLSSISHVQLPRAGGGTSFAPAIQMGRSMILSNFSNVFILFTDGDNGDHPSTLSEVRCLKGHNHVLHTIGIGGEGHLREYASQTGGRYQCGSATGLISIFTSLAQFVC</sequence>
<dbReference type="CDD" id="cd00198">
    <property type="entry name" value="vWFA"/>
    <property type="match status" value="1"/>
</dbReference>
<dbReference type="EMBL" id="BQXS01010823">
    <property type="protein sequence ID" value="GKT34518.1"/>
    <property type="molecule type" value="Genomic_DNA"/>
</dbReference>
<dbReference type="SMART" id="SM00327">
    <property type="entry name" value="VWA"/>
    <property type="match status" value="1"/>
</dbReference>
<name>A0ABQ5KPU3_9EUKA</name>
<feature type="non-terminal residue" evidence="2">
    <location>
        <position position="1"/>
    </location>
</feature>
<dbReference type="Proteomes" id="UP001057375">
    <property type="component" value="Unassembled WGS sequence"/>
</dbReference>
<dbReference type="Pfam" id="PF13519">
    <property type="entry name" value="VWA_2"/>
    <property type="match status" value="1"/>
</dbReference>
<accession>A0ABQ5KPU3</accession>
<organism evidence="2 3">
    <name type="scientific">Aduncisulcus paluster</name>
    <dbReference type="NCBI Taxonomy" id="2918883"/>
    <lineage>
        <taxon>Eukaryota</taxon>
        <taxon>Metamonada</taxon>
        <taxon>Carpediemonas-like organisms</taxon>
        <taxon>Aduncisulcus</taxon>
    </lineage>
</organism>
<evidence type="ECO:0000313" key="2">
    <source>
        <dbReference type="EMBL" id="GKT34518.1"/>
    </source>
</evidence>
<dbReference type="InterPro" id="IPR036465">
    <property type="entry name" value="vWFA_dom_sf"/>
</dbReference>
<evidence type="ECO:0000313" key="3">
    <source>
        <dbReference type="Proteomes" id="UP001057375"/>
    </source>
</evidence>